<evidence type="ECO:0000256" key="1">
    <source>
        <dbReference type="ARBA" id="ARBA00022737"/>
    </source>
</evidence>
<dbReference type="Proteomes" id="UP000092124">
    <property type="component" value="Unassembled WGS sequence"/>
</dbReference>
<keyword evidence="3" id="KW-1185">Reference proteome</keyword>
<dbReference type="AlphaFoldDB" id="A0A1A6GQ85"/>
<keyword evidence="1" id="KW-0677">Repeat</keyword>
<dbReference type="EMBL" id="LZPO01075918">
    <property type="protein sequence ID" value="OBS68468.1"/>
    <property type="molecule type" value="Genomic_DNA"/>
</dbReference>
<dbReference type="SUPFAM" id="SSF47473">
    <property type="entry name" value="EF-hand"/>
    <property type="match status" value="1"/>
</dbReference>
<gene>
    <name evidence="2" type="ORF">A6R68_02991</name>
</gene>
<feature type="non-terminal residue" evidence="2">
    <location>
        <position position="91"/>
    </location>
</feature>
<sequence>MTDRNKDGFINREGSHDLLPCWRKRPGDEHLDAMISEASGPISFSQCLLNDTDCEVQEGVNELWRKAPIDKKGNFNHIEFTHILKDRCKDN</sequence>
<dbReference type="STRING" id="56216.A0A1A6GQ85"/>
<dbReference type="InterPro" id="IPR050403">
    <property type="entry name" value="Myosin_RLC"/>
</dbReference>
<name>A0A1A6GQ85_NEOLE</name>
<dbReference type="InterPro" id="IPR011992">
    <property type="entry name" value="EF-hand-dom_pair"/>
</dbReference>
<dbReference type="Gene3D" id="1.10.238.10">
    <property type="entry name" value="EF-hand"/>
    <property type="match status" value="1"/>
</dbReference>
<comment type="caution">
    <text evidence="2">The sequence shown here is derived from an EMBL/GenBank/DDBJ whole genome shotgun (WGS) entry which is preliminary data.</text>
</comment>
<protein>
    <submittedName>
        <fullName evidence="2">Uncharacterized protein</fullName>
    </submittedName>
</protein>
<evidence type="ECO:0000313" key="2">
    <source>
        <dbReference type="EMBL" id="OBS68468.1"/>
    </source>
</evidence>
<reference evidence="2 3" key="1">
    <citation type="submission" date="2016-06" db="EMBL/GenBank/DDBJ databases">
        <title>The Draft Genome Sequence and Annotation of the Desert Woodrat Neotoma lepida.</title>
        <authorList>
            <person name="Campbell M."/>
            <person name="Oakeson K.F."/>
            <person name="Yandell M."/>
            <person name="Halpert J.R."/>
            <person name="Dearing D."/>
        </authorList>
    </citation>
    <scope>NUCLEOTIDE SEQUENCE [LARGE SCALE GENOMIC DNA]</scope>
    <source>
        <strain evidence="2">417</strain>
        <tissue evidence="2">Liver</tissue>
    </source>
</reference>
<dbReference type="OrthoDB" id="429467at2759"/>
<accession>A0A1A6GQ85</accession>
<organism evidence="2 3">
    <name type="scientific">Neotoma lepida</name>
    <name type="common">Desert woodrat</name>
    <dbReference type="NCBI Taxonomy" id="56216"/>
    <lineage>
        <taxon>Eukaryota</taxon>
        <taxon>Metazoa</taxon>
        <taxon>Chordata</taxon>
        <taxon>Craniata</taxon>
        <taxon>Vertebrata</taxon>
        <taxon>Euteleostomi</taxon>
        <taxon>Mammalia</taxon>
        <taxon>Eutheria</taxon>
        <taxon>Euarchontoglires</taxon>
        <taxon>Glires</taxon>
        <taxon>Rodentia</taxon>
        <taxon>Myomorpha</taxon>
        <taxon>Muroidea</taxon>
        <taxon>Cricetidae</taxon>
        <taxon>Neotominae</taxon>
        <taxon>Neotoma</taxon>
    </lineage>
</organism>
<proteinExistence type="predicted"/>
<dbReference type="PANTHER" id="PTHR23049">
    <property type="entry name" value="MYOSIN REGULATORY LIGHT CHAIN 2"/>
    <property type="match status" value="1"/>
</dbReference>
<evidence type="ECO:0000313" key="3">
    <source>
        <dbReference type="Proteomes" id="UP000092124"/>
    </source>
</evidence>